<evidence type="ECO:0000256" key="6">
    <source>
        <dbReference type="SAM" id="Phobius"/>
    </source>
</evidence>
<feature type="transmembrane region" description="Helical" evidence="6">
    <location>
        <begin position="274"/>
        <end position="295"/>
    </location>
</feature>
<evidence type="ECO:0000256" key="1">
    <source>
        <dbReference type="ARBA" id="ARBA00004651"/>
    </source>
</evidence>
<evidence type="ECO:0000256" key="5">
    <source>
        <dbReference type="ARBA" id="ARBA00023136"/>
    </source>
</evidence>
<feature type="domain" description="MacB-like periplasmic core" evidence="8">
    <location>
        <begin position="20"/>
        <end position="234"/>
    </location>
</feature>
<keyword evidence="3 6" id="KW-0812">Transmembrane</keyword>
<feature type="transmembrane region" description="Helical" evidence="6">
    <location>
        <begin position="416"/>
        <end position="437"/>
    </location>
</feature>
<proteinExistence type="predicted"/>
<evidence type="ECO:0000259" key="8">
    <source>
        <dbReference type="Pfam" id="PF12704"/>
    </source>
</evidence>
<dbReference type="Pfam" id="PF02687">
    <property type="entry name" value="FtsX"/>
    <property type="match status" value="2"/>
</dbReference>
<dbReference type="Proteomes" id="UP000190897">
    <property type="component" value="Unassembled WGS sequence"/>
</dbReference>
<evidence type="ECO:0000256" key="2">
    <source>
        <dbReference type="ARBA" id="ARBA00022475"/>
    </source>
</evidence>
<feature type="domain" description="ABC3 transporter permease C-terminal" evidence="7">
    <location>
        <begin position="664"/>
        <end position="773"/>
    </location>
</feature>
<reference evidence="10" key="1">
    <citation type="submission" date="2017-02" db="EMBL/GenBank/DDBJ databases">
        <authorList>
            <person name="Varghese N."/>
            <person name="Submissions S."/>
        </authorList>
    </citation>
    <scope>NUCLEOTIDE SEQUENCE [LARGE SCALE GENOMIC DNA]</scope>
    <source>
        <strain evidence="10">DSM 22270</strain>
    </source>
</reference>
<sequence length="784" mass="88022">MLKNYLKIAFRNLLRNKGFSAINILGLSVGMASALLILLWMYNEISFDRFHKNGQNLYSAWNRGVFDGKLQCWNSTPKILGPTLKEEFPEIENVSRNYSRWYVTRVGEKKISCESMTTDPAFLEMFDFPLLQGNVKTALSNIGSIVVTQKMAKKMFGTEDAMGKTIIIDQDNFTVSGILKDLPTNTSFTFEFLLNWQYMKKTGQDDDSWGNNSVRTYVQLKPETKLDQFAEKMKGITIRHSNKTEEHEVFLHPISKWHLYSNFENGKVSGGRIAIVRLFGIIAAIILLIACINFMNLSTARSEKRAKEVGIRKTAGANKGLLVGQFLGESILIAFIAGILALVTVLGVLPAFNTLIGKSLQMPYSNGYFWLSILLFIVFTGIIAGSYPAFFLSSFKPIAILKGTFKRTNSAVSPRKVLVVIQFSFAIILIISTLIVVQQIRFAQNRDAGYERGQIAYHWITGNLEKNYRQIKSELINSGIATSVTKTASPLSYVSSDTWGVEWKGKNPKDKIDFERFTEDEDLVKTAGLRLLQGRDMDLTKFPSDSAAMLLNETAVKAMGFKEPIGQLVKDGDTEYHVIGVVKDFVIGSPYDHFKPMIIEGAQSYFNVINMKLSTGKSTTEQMKAIESIFRRYNPEYPFEYHFVDEDFARKFEDTQRIATLTGLFAGLTIFISCLGLFGLAAYMAENRVKEIGVRKVLGASVMSIATLLSGEFMILVGISIFIAIPTAWYVMNLWLSDFSYRIGIQWWVFALAGVLAIVVSLLTVSYQAIKAALLDPMKSLRSE</sequence>
<dbReference type="RefSeq" id="WP_082213020.1">
    <property type="nucleotide sequence ID" value="NZ_FUZA01000001.1"/>
</dbReference>
<comment type="subcellular location">
    <subcellularLocation>
        <location evidence="1">Cell membrane</location>
        <topology evidence="1">Multi-pass membrane protein</topology>
    </subcellularLocation>
</comment>
<dbReference type="OrthoDB" id="5933722at2"/>
<evidence type="ECO:0000256" key="4">
    <source>
        <dbReference type="ARBA" id="ARBA00022989"/>
    </source>
</evidence>
<dbReference type="InterPro" id="IPR003838">
    <property type="entry name" value="ABC3_permease_C"/>
</dbReference>
<feature type="transmembrane region" description="Helical" evidence="6">
    <location>
        <begin position="368"/>
        <end position="395"/>
    </location>
</feature>
<dbReference type="InterPro" id="IPR025857">
    <property type="entry name" value="MacB_PCD"/>
</dbReference>
<dbReference type="PANTHER" id="PTHR30572:SF18">
    <property type="entry name" value="ABC-TYPE MACROLIDE FAMILY EXPORT SYSTEM PERMEASE COMPONENT 2"/>
    <property type="match status" value="1"/>
</dbReference>
<dbReference type="AlphaFoldDB" id="A0A1T5BLB7"/>
<dbReference type="STRING" id="651661.SAMN05660293_00432"/>
<dbReference type="EMBL" id="FUZA01000001">
    <property type="protein sequence ID" value="SKB47917.1"/>
    <property type="molecule type" value="Genomic_DNA"/>
</dbReference>
<evidence type="ECO:0000313" key="10">
    <source>
        <dbReference type="Proteomes" id="UP000190897"/>
    </source>
</evidence>
<evidence type="ECO:0000259" key="7">
    <source>
        <dbReference type="Pfam" id="PF02687"/>
    </source>
</evidence>
<keyword evidence="5 6" id="KW-0472">Membrane</keyword>
<dbReference type="GO" id="GO:0005886">
    <property type="term" value="C:plasma membrane"/>
    <property type="evidence" value="ECO:0007669"/>
    <property type="project" value="UniProtKB-SubCell"/>
</dbReference>
<feature type="transmembrane region" description="Helical" evidence="6">
    <location>
        <begin position="331"/>
        <end position="356"/>
    </location>
</feature>
<dbReference type="Pfam" id="PF12704">
    <property type="entry name" value="MacB_PCD"/>
    <property type="match status" value="1"/>
</dbReference>
<gene>
    <name evidence="9" type="ORF">SAMN05660293_00432</name>
</gene>
<feature type="transmembrane region" description="Helical" evidence="6">
    <location>
        <begin position="745"/>
        <end position="770"/>
    </location>
</feature>
<feature type="transmembrane region" description="Helical" evidence="6">
    <location>
        <begin position="664"/>
        <end position="685"/>
    </location>
</feature>
<feature type="transmembrane region" description="Helical" evidence="6">
    <location>
        <begin position="21"/>
        <end position="42"/>
    </location>
</feature>
<evidence type="ECO:0000313" key="9">
    <source>
        <dbReference type="EMBL" id="SKB47917.1"/>
    </source>
</evidence>
<evidence type="ECO:0000256" key="3">
    <source>
        <dbReference type="ARBA" id="ARBA00022692"/>
    </source>
</evidence>
<keyword evidence="2" id="KW-1003">Cell membrane</keyword>
<accession>A0A1T5BLB7</accession>
<dbReference type="PANTHER" id="PTHR30572">
    <property type="entry name" value="MEMBRANE COMPONENT OF TRANSPORTER-RELATED"/>
    <property type="match status" value="1"/>
</dbReference>
<organism evidence="9 10">
    <name type="scientific">Dyadobacter psychrophilus</name>
    <dbReference type="NCBI Taxonomy" id="651661"/>
    <lineage>
        <taxon>Bacteria</taxon>
        <taxon>Pseudomonadati</taxon>
        <taxon>Bacteroidota</taxon>
        <taxon>Cytophagia</taxon>
        <taxon>Cytophagales</taxon>
        <taxon>Spirosomataceae</taxon>
        <taxon>Dyadobacter</taxon>
    </lineage>
</organism>
<feature type="domain" description="ABC3 transporter permease C-terminal" evidence="7">
    <location>
        <begin position="281"/>
        <end position="391"/>
    </location>
</feature>
<keyword evidence="4 6" id="KW-1133">Transmembrane helix</keyword>
<dbReference type="InterPro" id="IPR050250">
    <property type="entry name" value="Macrolide_Exporter_MacB"/>
</dbReference>
<keyword evidence="10" id="KW-1185">Reference proteome</keyword>
<protein>
    <submittedName>
        <fullName evidence="9">FtsX-like permease family protein</fullName>
    </submittedName>
</protein>
<name>A0A1T5BLB7_9BACT</name>
<feature type="transmembrane region" description="Helical" evidence="6">
    <location>
        <begin position="697"/>
        <end position="725"/>
    </location>
</feature>
<dbReference type="GO" id="GO:0022857">
    <property type="term" value="F:transmembrane transporter activity"/>
    <property type="evidence" value="ECO:0007669"/>
    <property type="project" value="TreeGrafter"/>
</dbReference>